<evidence type="ECO:0000256" key="6">
    <source>
        <dbReference type="ARBA" id="ARBA00022692"/>
    </source>
</evidence>
<protein>
    <recommendedName>
        <fullName evidence="3">histidine kinase</fullName>
        <ecNumber evidence="3">2.7.13.3</ecNumber>
    </recommendedName>
</protein>
<dbReference type="SUPFAM" id="SSF55874">
    <property type="entry name" value="ATPase domain of HSP90 chaperone/DNA topoisomerase II/histidine kinase"/>
    <property type="match status" value="1"/>
</dbReference>
<dbReference type="AlphaFoldDB" id="A0A058ZNK0"/>
<feature type="domain" description="Histidine kinase" evidence="11">
    <location>
        <begin position="244"/>
        <end position="455"/>
    </location>
</feature>
<dbReference type="OrthoDB" id="913606at2"/>
<comment type="catalytic activity">
    <reaction evidence="1">
        <text>ATP + protein L-histidine = ADP + protein N-phospho-L-histidine.</text>
        <dbReference type="EC" id="2.7.13.3"/>
    </reaction>
</comment>
<evidence type="ECO:0000256" key="3">
    <source>
        <dbReference type="ARBA" id="ARBA00012438"/>
    </source>
</evidence>
<dbReference type="PANTHER" id="PTHR45436:SF5">
    <property type="entry name" value="SENSOR HISTIDINE KINASE TRCS"/>
    <property type="match status" value="1"/>
</dbReference>
<dbReference type="CDD" id="cd00075">
    <property type="entry name" value="HATPase"/>
    <property type="match status" value="1"/>
</dbReference>
<feature type="transmembrane region" description="Helical" evidence="10">
    <location>
        <begin position="161"/>
        <end position="188"/>
    </location>
</feature>
<keyword evidence="9 10" id="KW-0472">Membrane</keyword>
<dbReference type="PATRIC" id="fig|1461693.3.peg.874"/>
<dbReference type="Proteomes" id="UP000024836">
    <property type="component" value="Unassembled WGS sequence"/>
</dbReference>
<keyword evidence="8 10" id="KW-1133">Transmembrane helix</keyword>
<dbReference type="PROSITE" id="PS50109">
    <property type="entry name" value="HIS_KIN"/>
    <property type="match status" value="1"/>
</dbReference>
<evidence type="ECO:0000313" key="12">
    <source>
        <dbReference type="EMBL" id="KCV82795.1"/>
    </source>
</evidence>
<sequence length="455" mass="49121">MNNVYSLRQRLFVLILTPLLLMALLLGYWRFTVAQTTAEELFDRSLLSAALAISRDVAISGGDALSPTTSDLISDATGGEVFYHATGPGGIYVTGYAYPPAGTVTNRADIHAPVYFEAQYRGETVRVLRIVERVAIDGVTGNATVTVWQRISDRSRFAAELALRAAGLIGVLLFTLALVVWFGVALGLRPLLDLQQAIAIRSPNDLSQIKRAIPIEAQGIVETLNRLFAKVEDSIAAHQVFISNAAHQLRNPAAAVQSMAEALQDSPTPAQRDQRIDELVAAARNSARVADQLLSMDRLRQPMPDGHTETFDLTQELRTICAEAGPSVLRHNIDFELIAPEHPVDIHGDRLFIAEAIKNLIDNALKHGGPDLTSITVDLHPDDTTAMVTVMDDGKGLSPEDSALALGRFSQVEPSEGSGLGLAIVVSVAERHDGSLVINRVDKGASVTLRLPRAK</sequence>
<gene>
    <name evidence="12" type="ORF">ATO10_04277</name>
</gene>
<evidence type="ECO:0000256" key="7">
    <source>
        <dbReference type="ARBA" id="ARBA00022777"/>
    </source>
</evidence>
<comment type="caution">
    <text evidence="12">The sequence shown here is derived from an EMBL/GenBank/DDBJ whole genome shotgun (WGS) entry which is preliminary data.</text>
</comment>
<dbReference type="CDD" id="cd00082">
    <property type="entry name" value="HisKA"/>
    <property type="match status" value="1"/>
</dbReference>
<dbReference type="InterPro" id="IPR004358">
    <property type="entry name" value="Sig_transdc_His_kin-like_C"/>
</dbReference>
<dbReference type="PANTHER" id="PTHR45436">
    <property type="entry name" value="SENSOR HISTIDINE KINASE YKOH"/>
    <property type="match status" value="1"/>
</dbReference>
<evidence type="ECO:0000256" key="4">
    <source>
        <dbReference type="ARBA" id="ARBA00022553"/>
    </source>
</evidence>
<keyword evidence="6 10" id="KW-0812">Transmembrane</keyword>
<keyword evidence="7 12" id="KW-0418">Kinase</keyword>
<dbReference type="SMART" id="SM00387">
    <property type="entry name" value="HATPase_c"/>
    <property type="match status" value="1"/>
</dbReference>
<keyword evidence="5" id="KW-0808">Transferase</keyword>
<evidence type="ECO:0000256" key="10">
    <source>
        <dbReference type="SAM" id="Phobius"/>
    </source>
</evidence>
<dbReference type="GO" id="GO:0016020">
    <property type="term" value="C:membrane"/>
    <property type="evidence" value="ECO:0007669"/>
    <property type="project" value="UniProtKB-SubCell"/>
</dbReference>
<reference evidence="12 13" key="1">
    <citation type="submission" date="2013-04" db="EMBL/GenBank/DDBJ databases">
        <title>Shimia sp. 22II-S11-Z10 Genome Sequencing.</title>
        <authorList>
            <person name="Lai Q."/>
            <person name="Li G."/>
            <person name="Shao Z."/>
        </authorList>
    </citation>
    <scope>NUCLEOTIDE SEQUENCE [LARGE SCALE GENOMIC DNA]</scope>
    <source>
        <strain evidence="13">22II-S11-Z10</strain>
    </source>
</reference>
<evidence type="ECO:0000256" key="9">
    <source>
        <dbReference type="ARBA" id="ARBA00023136"/>
    </source>
</evidence>
<dbReference type="Pfam" id="PF02518">
    <property type="entry name" value="HATPase_c"/>
    <property type="match status" value="1"/>
</dbReference>
<evidence type="ECO:0000259" key="11">
    <source>
        <dbReference type="PROSITE" id="PS50109"/>
    </source>
</evidence>
<dbReference type="InterPro" id="IPR050428">
    <property type="entry name" value="TCS_sensor_his_kinase"/>
</dbReference>
<evidence type="ECO:0000313" key="13">
    <source>
        <dbReference type="Proteomes" id="UP000024836"/>
    </source>
</evidence>
<evidence type="ECO:0000256" key="8">
    <source>
        <dbReference type="ARBA" id="ARBA00022989"/>
    </source>
</evidence>
<dbReference type="Gene3D" id="3.30.565.10">
    <property type="entry name" value="Histidine kinase-like ATPase, C-terminal domain"/>
    <property type="match status" value="1"/>
</dbReference>
<evidence type="ECO:0000256" key="5">
    <source>
        <dbReference type="ARBA" id="ARBA00022679"/>
    </source>
</evidence>
<dbReference type="EC" id="2.7.13.3" evidence="3"/>
<keyword evidence="4" id="KW-0597">Phosphoprotein</keyword>
<dbReference type="Gene3D" id="1.10.287.130">
    <property type="match status" value="1"/>
</dbReference>
<dbReference type="EMBL" id="AQQY01000002">
    <property type="protein sequence ID" value="KCV82795.1"/>
    <property type="molecule type" value="Genomic_DNA"/>
</dbReference>
<dbReference type="InterPro" id="IPR013727">
    <property type="entry name" value="2CSK_N"/>
</dbReference>
<dbReference type="Pfam" id="PF00512">
    <property type="entry name" value="HisKA"/>
    <property type="match status" value="1"/>
</dbReference>
<organism evidence="12 13">
    <name type="scientific">Actibacterium atlanticum</name>
    <dbReference type="NCBI Taxonomy" id="1461693"/>
    <lineage>
        <taxon>Bacteria</taxon>
        <taxon>Pseudomonadati</taxon>
        <taxon>Pseudomonadota</taxon>
        <taxon>Alphaproteobacteria</taxon>
        <taxon>Rhodobacterales</taxon>
        <taxon>Roseobacteraceae</taxon>
        <taxon>Actibacterium</taxon>
    </lineage>
</organism>
<dbReference type="SUPFAM" id="SSF47384">
    <property type="entry name" value="Homodimeric domain of signal transducing histidine kinase"/>
    <property type="match status" value="1"/>
</dbReference>
<dbReference type="PRINTS" id="PR00344">
    <property type="entry name" value="BCTRLSENSOR"/>
</dbReference>
<accession>A0A058ZNK0</accession>
<dbReference type="SMART" id="SM00388">
    <property type="entry name" value="HisKA"/>
    <property type="match status" value="1"/>
</dbReference>
<keyword evidence="13" id="KW-1185">Reference proteome</keyword>
<comment type="subcellular location">
    <subcellularLocation>
        <location evidence="2">Membrane</location>
    </subcellularLocation>
</comment>
<dbReference type="InterPro" id="IPR003594">
    <property type="entry name" value="HATPase_dom"/>
</dbReference>
<evidence type="ECO:0000256" key="1">
    <source>
        <dbReference type="ARBA" id="ARBA00000085"/>
    </source>
</evidence>
<dbReference type="InterPro" id="IPR005467">
    <property type="entry name" value="His_kinase_dom"/>
</dbReference>
<dbReference type="RefSeq" id="WP_035248596.1">
    <property type="nucleotide sequence ID" value="NZ_AQQY01000002.1"/>
</dbReference>
<dbReference type="Pfam" id="PF08521">
    <property type="entry name" value="2CSK_N"/>
    <property type="match status" value="1"/>
</dbReference>
<proteinExistence type="predicted"/>
<evidence type="ECO:0000256" key="2">
    <source>
        <dbReference type="ARBA" id="ARBA00004370"/>
    </source>
</evidence>
<dbReference type="InterPro" id="IPR036097">
    <property type="entry name" value="HisK_dim/P_sf"/>
</dbReference>
<name>A0A058ZNK0_9RHOB</name>
<dbReference type="GO" id="GO:0000155">
    <property type="term" value="F:phosphorelay sensor kinase activity"/>
    <property type="evidence" value="ECO:0007669"/>
    <property type="project" value="InterPro"/>
</dbReference>
<dbReference type="eggNOG" id="COG4251">
    <property type="taxonomic scope" value="Bacteria"/>
</dbReference>
<dbReference type="InterPro" id="IPR036890">
    <property type="entry name" value="HATPase_C_sf"/>
</dbReference>
<dbReference type="InterPro" id="IPR003661">
    <property type="entry name" value="HisK_dim/P_dom"/>
</dbReference>
<dbReference type="STRING" id="1461693.ATO10_04277"/>